<organism evidence="2">
    <name type="scientific">marine sediment metagenome</name>
    <dbReference type="NCBI Taxonomy" id="412755"/>
    <lineage>
        <taxon>unclassified sequences</taxon>
        <taxon>metagenomes</taxon>
        <taxon>ecological metagenomes</taxon>
    </lineage>
</organism>
<sequence>HRPGDFPPENITRQNGFHGMRQREILKFVKPFVESGAIEPISEQTPITSLLPMVLLLQEQGRFGDDPFNLVSGDNKALAEVAKVNARMDSIEENLGKMMGMLERSLGDKSAPPQDGPIERGNDGVEPPQPEHGEPNLAALARPSPVELSTLDWDELKRLARLGGIVLRRKSREDIEAELAPIMERARLEA</sequence>
<evidence type="ECO:0000256" key="1">
    <source>
        <dbReference type="SAM" id="MobiDB-lite"/>
    </source>
</evidence>
<feature type="non-terminal residue" evidence="2">
    <location>
        <position position="1"/>
    </location>
</feature>
<protein>
    <submittedName>
        <fullName evidence="2">Uncharacterized protein</fullName>
    </submittedName>
</protein>
<reference evidence="2" key="1">
    <citation type="journal article" date="2015" name="Nature">
        <title>Complex archaea that bridge the gap between prokaryotes and eukaryotes.</title>
        <authorList>
            <person name="Spang A."/>
            <person name="Saw J.H."/>
            <person name="Jorgensen S.L."/>
            <person name="Zaremba-Niedzwiedzka K."/>
            <person name="Martijn J."/>
            <person name="Lind A.E."/>
            <person name="van Eijk R."/>
            <person name="Schleper C."/>
            <person name="Guy L."/>
            <person name="Ettema T.J."/>
        </authorList>
    </citation>
    <scope>NUCLEOTIDE SEQUENCE</scope>
</reference>
<feature type="compositionally biased region" description="Basic and acidic residues" evidence="1">
    <location>
        <begin position="117"/>
        <end position="134"/>
    </location>
</feature>
<dbReference type="AlphaFoldDB" id="A0A0F9H6P6"/>
<gene>
    <name evidence="2" type="ORF">LCGC14_1740980</name>
</gene>
<evidence type="ECO:0000313" key="2">
    <source>
        <dbReference type="EMBL" id="KKM06735.1"/>
    </source>
</evidence>
<proteinExistence type="predicted"/>
<feature type="region of interest" description="Disordered" evidence="1">
    <location>
        <begin position="105"/>
        <end position="142"/>
    </location>
</feature>
<comment type="caution">
    <text evidence="2">The sequence shown here is derived from an EMBL/GenBank/DDBJ whole genome shotgun (WGS) entry which is preliminary data.</text>
</comment>
<name>A0A0F9H6P6_9ZZZZ</name>
<dbReference type="EMBL" id="LAZR01015925">
    <property type="protein sequence ID" value="KKM06735.1"/>
    <property type="molecule type" value="Genomic_DNA"/>
</dbReference>
<accession>A0A0F9H6P6</accession>